<evidence type="ECO:0000313" key="9">
    <source>
        <dbReference type="EMBL" id="PHH79207.1"/>
    </source>
</evidence>
<dbReference type="EMBL" id="NJES01000053">
    <property type="protein sequence ID" value="PHH79207.1"/>
    <property type="molecule type" value="Genomic_DNA"/>
</dbReference>
<feature type="compositionally biased region" description="Pro residues" evidence="7">
    <location>
        <begin position="81"/>
        <end position="99"/>
    </location>
</feature>
<dbReference type="PANTHER" id="PTHR40626">
    <property type="entry name" value="MIP31509P"/>
    <property type="match status" value="1"/>
</dbReference>
<feature type="compositionally biased region" description="Basic and acidic residues" evidence="7">
    <location>
        <begin position="1"/>
        <end position="23"/>
    </location>
</feature>
<feature type="region of interest" description="Disordered" evidence="7">
    <location>
        <begin position="47"/>
        <end position="136"/>
    </location>
</feature>
<evidence type="ECO:0000256" key="3">
    <source>
        <dbReference type="ARBA" id="ARBA00022737"/>
    </source>
</evidence>
<keyword evidence="10" id="KW-1185">Reference proteome</keyword>
<evidence type="ECO:0000256" key="2">
    <source>
        <dbReference type="ARBA" id="ARBA00022723"/>
    </source>
</evidence>
<comment type="subcellular location">
    <subcellularLocation>
        <location evidence="1">Nucleus</location>
    </subcellularLocation>
</comment>
<evidence type="ECO:0000259" key="8">
    <source>
        <dbReference type="Pfam" id="PF04082"/>
    </source>
</evidence>
<feature type="compositionally biased region" description="Low complexity" evidence="7">
    <location>
        <begin position="62"/>
        <end position="80"/>
    </location>
</feature>
<dbReference type="STRING" id="2004952.A0A2C5ZDW1"/>
<organism evidence="9 10">
    <name type="scientific">Ophiocordyceps camponoti-rufipedis</name>
    <dbReference type="NCBI Taxonomy" id="2004952"/>
    <lineage>
        <taxon>Eukaryota</taxon>
        <taxon>Fungi</taxon>
        <taxon>Dikarya</taxon>
        <taxon>Ascomycota</taxon>
        <taxon>Pezizomycotina</taxon>
        <taxon>Sordariomycetes</taxon>
        <taxon>Hypocreomycetidae</taxon>
        <taxon>Hypocreales</taxon>
        <taxon>Ophiocordycipitaceae</taxon>
        <taxon>Ophiocordyceps</taxon>
    </lineage>
</organism>
<dbReference type="OrthoDB" id="654211at2759"/>
<feature type="region of interest" description="Disordered" evidence="7">
    <location>
        <begin position="1"/>
        <end position="32"/>
    </location>
</feature>
<protein>
    <recommendedName>
        <fullName evidence="8">Xylanolytic transcriptional activator regulatory domain-containing protein</fullName>
    </recommendedName>
</protein>
<name>A0A2C5ZDW1_9HYPO</name>
<sequence length="828" mass="91013">MFPIHHMPDDEPRTDSPRRRDQNPKNLPCRYCPKRFRDLLNRHEKLVHLNEGASKDRRRRTSSAARASSQSEGDPASAVVPPQPLPPPTALPPLPPTPSWPQSLANRRQRYEQDQPHQFPHLQQHQRQQHQPLYHHVPANPCPGPSPVVRATPRPVGACNLDLLSDAALAEPMAACMERPRDDPGPPLFPPLHMYDLGNALMSDFAAAPYLGPPQLHQDHQTAAWSRPPEGPPLSLPLAPLETDSQESGDTLYRVSAVDHAAIKNRIDEYSAVLPSDFVFPSRQTLTRFLHGYVIGFHEQLPLLHLPTLAPAELAPELLLAVLALGAQCRFESNRGHALWYAAKAVVLEQIRRRHSSDVHALLPTAAAYSPHSTRPSPSTTYRHSFASAQSERPTTQDTHREPYSPNTPQARLETIQAALLLFAVGLWGAKTILRDALPLQSTLAMLIREEGLSVETSQAILPDWDAWVRLEGANRTKLAAYCLFNLCSLAYDSPPVIMTSELNLYLPLRARLWRADSSWQWQELRQSTPAADMTTYEAVSRLLGWVGGGLPDNLSSFGLYVLVHALMQHVYLLKQTTSPGAGLPHGARRMLKAEEVEAVIGAMRMWQASFDDHRQARGAEAAAGSLAANAIALLRLVYLRLHADVAPGKALETRDSMLVATALSTTSAPPRGPQLLRAVSHAVQALSMLVNAGVNYMARAKPTEWGMQSSLCDLECAILLATWLLALSSDTASVSAEEKRLLGLVRGMLDETEFAVPIDPSLQVEGAMSDGAKLRQLASAVVRLWAEMFKATHTFDLVRVIGASLDGYANLIDRAAKGRSVGRLLTG</sequence>
<dbReference type="Pfam" id="PF04082">
    <property type="entry name" value="Fungal_trans"/>
    <property type="match status" value="1"/>
</dbReference>
<dbReference type="GO" id="GO:0000981">
    <property type="term" value="F:DNA-binding transcription factor activity, RNA polymerase II-specific"/>
    <property type="evidence" value="ECO:0007669"/>
    <property type="project" value="InterPro"/>
</dbReference>
<feature type="domain" description="Xylanolytic transcriptional activator regulatory" evidence="8">
    <location>
        <begin position="293"/>
        <end position="545"/>
    </location>
</feature>
<dbReference type="InterPro" id="IPR007219">
    <property type="entry name" value="XnlR_reg_dom"/>
</dbReference>
<comment type="caution">
    <text evidence="9">The sequence shown here is derived from an EMBL/GenBank/DDBJ whole genome shotgun (WGS) entry which is preliminary data.</text>
</comment>
<feature type="compositionally biased region" description="Low complexity" evidence="7">
    <location>
        <begin position="369"/>
        <end position="385"/>
    </location>
</feature>
<dbReference type="PANTHER" id="PTHR40626:SF10">
    <property type="entry name" value="C2H2-TYPE DOMAIN-CONTAINING PROTEIN"/>
    <property type="match status" value="1"/>
</dbReference>
<dbReference type="GO" id="GO:0008270">
    <property type="term" value="F:zinc ion binding"/>
    <property type="evidence" value="ECO:0007669"/>
    <property type="project" value="UniProtKB-KW"/>
</dbReference>
<feature type="compositionally biased region" description="Low complexity" evidence="7">
    <location>
        <begin position="116"/>
        <end position="136"/>
    </location>
</feature>
<feature type="region of interest" description="Disordered" evidence="7">
    <location>
        <begin position="369"/>
        <end position="408"/>
    </location>
</feature>
<evidence type="ECO:0000313" key="10">
    <source>
        <dbReference type="Proteomes" id="UP000226431"/>
    </source>
</evidence>
<dbReference type="InterPro" id="IPR051059">
    <property type="entry name" value="VerF-like"/>
</dbReference>
<keyword evidence="3" id="KW-0677">Repeat</keyword>
<dbReference type="GO" id="GO:0000978">
    <property type="term" value="F:RNA polymerase II cis-regulatory region sequence-specific DNA binding"/>
    <property type="evidence" value="ECO:0007669"/>
    <property type="project" value="InterPro"/>
</dbReference>
<dbReference type="GO" id="GO:0000785">
    <property type="term" value="C:chromatin"/>
    <property type="evidence" value="ECO:0007669"/>
    <property type="project" value="TreeGrafter"/>
</dbReference>
<evidence type="ECO:0000256" key="5">
    <source>
        <dbReference type="ARBA" id="ARBA00022833"/>
    </source>
</evidence>
<keyword evidence="6" id="KW-0539">Nucleus</keyword>
<keyword evidence="4" id="KW-0863">Zinc-finger</keyword>
<proteinExistence type="predicted"/>
<keyword evidence="5" id="KW-0862">Zinc</keyword>
<dbReference type="GO" id="GO:0005634">
    <property type="term" value="C:nucleus"/>
    <property type="evidence" value="ECO:0007669"/>
    <property type="project" value="UniProtKB-SubCell"/>
</dbReference>
<reference evidence="9 10" key="1">
    <citation type="submission" date="2017-06" db="EMBL/GenBank/DDBJ databases">
        <title>Ant-infecting Ophiocordyceps genomes reveal a high diversity of potential behavioral manipulation genes and a possible major role for enterotoxins.</title>
        <authorList>
            <person name="De Bekker C."/>
            <person name="Evans H.C."/>
            <person name="Brachmann A."/>
            <person name="Hughes D.P."/>
        </authorList>
    </citation>
    <scope>NUCLEOTIDE SEQUENCE [LARGE SCALE GENOMIC DNA]</scope>
    <source>
        <strain evidence="9 10">Map16</strain>
    </source>
</reference>
<feature type="region of interest" description="Disordered" evidence="7">
    <location>
        <begin position="217"/>
        <end position="236"/>
    </location>
</feature>
<accession>A0A2C5ZDW1</accession>
<feature type="compositionally biased region" description="Polar residues" evidence="7">
    <location>
        <begin position="387"/>
        <end position="397"/>
    </location>
</feature>
<keyword evidence="2" id="KW-0479">Metal-binding</keyword>
<dbReference type="GO" id="GO:0006351">
    <property type="term" value="P:DNA-templated transcription"/>
    <property type="evidence" value="ECO:0007669"/>
    <property type="project" value="InterPro"/>
</dbReference>
<evidence type="ECO:0000256" key="4">
    <source>
        <dbReference type="ARBA" id="ARBA00022771"/>
    </source>
</evidence>
<evidence type="ECO:0000256" key="7">
    <source>
        <dbReference type="SAM" id="MobiDB-lite"/>
    </source>
</evidence>
<evidence type="ECO:0000256" key="6">
    <source>
        <dbReference type="ARBA" id="ARBA00023242"/>
    </source>
</evidence>
<dbReference type="Proteomes" id="UP000226431">
    <property type="component" value="Unassembled WGS sequence"/>
</dbReference>
<evidence type="ECO:0000256" key="1">
    <source>
        <dbReference type="ARBA" id="ARBA00004123"/>
    </source>
</evidence>
<gene>
    <name evidence="9" type="ORF">CDD80_5374</name>
</gene>
<dbReference type="AlphaFoldDB" id="A0A2C5ZDW1"/>